<comment type="catalytic activity">
    <reaction evidence="22">
        <text>1-tetradecanoyl-2-(9Z,12Z-octadecadienoyl)-sn-glycero-3-phosphocholine + H2O = 1-tetradecanoyl-sn-glycero-3-phosphocholine + (9Z,12Z)-octadecadienoate + H(+)</text>
        <dbReference type="Rhea" id="RHEA:54392"/>
        <dbReference type="ChEBI" id="CHEBI:15377"/>
        <dbReference type="ChEBI" id="CHEBI:15378"/>
        <dbReference type="ChEBI" id="CHEBI:30245"/>
        <dbReference type="ChEBI" id="CHEBI:64489"/>
        <dbReference type="ChEBI" id="CHEBI:86094"/>
    </reaction>
    <physiologicalReaction direction="left-to-right" evidence="22">
        <dbReference type="Rhea" id="RHEA:54393"/>
    </physiologicalReaction>
</comment>
<evidence type="ECO:0000256" key="22">
    <source>
        <dbReference type="ARBA" id="ARBA00051705"/>
    </source>
</evidence>
<evidence type="ECO:0000256" key="16">
    <source>
        <dbReference type="ARBA" id="ARBA00050145"/>
    </source>
</evidence>
<keyword evidence="6" id="KW-0378">Hydrolase</keyword>
<dbReference type="InterPro" id="IPR000073">
    <property type="entry name" value="AB_hydrolase_1"/>
</dbReference>
<dbReference type="GO" id="GO:0047372">
    <property type="term" value="F:monoacylglycerol lipase activity"/>
    <property type="evidence" value="ECO:0007669"/>
    <property type="project" value="TreeGrafter"/>
</dbReference>
<keyword evidence="8 33" id="KW-1133">Transmembrane helix</keyword>
<evidence type="ECO:0000256" key="17">
    <source>
        <dbReference type="ARBA" id="ARBA00050182"/>
    </source>
</evidence>
<accession>A0A8B7Z739</accession>
<keyword evidence="35" id="KW-1185">Reference proteome</keyword>
<organism evidence="35 37">
    <name type="scientific">Acanthaster planci</name>
    <name type="common">Crown-of-thorns starfish</name>
    <dbReference type="NCBI Taxonomy" id="133434"/>
    <lineage>
        <taxon>Eukaryota</taxon>
        <taxon>Metazoa</taxon>
        <taxon>Echinodermata</taxon>
        <taxon>Eleutherozoa</taxon>
        <taxon>Asterozoa</taxon>
        <taxon>Asteroidea</taxon>
        <taxon>Valvatacea</taxon>
        <taxon>Valvatida</taxon>
        <taxon>Acanthasteridae</taxon>
        <taxon>Acanthaster</taxon>
    </lineage>
</organism>
<comment type="catalytic activity">
    <reaction evidence="17">
        <text>1-octadecanoyl-2-nonanoyl-sn-glycero-3-phosphocholine + H2O = nonanoate + 1-octadecanoyl-sn-glycero-3-phosphocholine + H(+)</text>
        <dbReference type="Rhea" id="RHEA:54472"/>
        <dbReference type="ChEBI" id="CHEBI:15377"/>
        <dbReference type="ChEBI" id="CHEBI:15378"/>
        <dbReference type="ChEBI" id="CHEBI:32361"/>
        <dbReference type="ChEBI" id="CHEBI:73858"/>
        <dbReference type="ChEBI" id="CHEBI:138214"/>
    </reaction>
    <physiologicalReaction direction="left-to-right" evidence="17">
        <dbReference type="Rhea" id="RHEA:54473"/>
    </physiologicalReaction>
</comment>
<dbReference type="GO" id="GO:0008126">
    <property type="term" value="F:acetylesterase activity"/>
    <property type="evidence" value="ECO:0007669"/>
    <property type="project" value="TreeGrafter"/>
</dbReference>
<evidence type="ECO:0000256" key="33">
    <source>
        <dbReference type="SAM" id="Phobius"/>
    </source>
</evidence>
<evidence type="ECO:0000256" key="1">
    <source>
        <dbReference type="ARBA" id="ARBA00004606"/>
    </source>
</evidence>
<dbReference type="OrthoDB" id="247542at2759"/>
<name>A0A8B7Z739_ACAPL</name>
<evidence type="ECO:0000256" key="18">
    <source>
        <dbReference type="ARBA" id="ARBA00050195"/>
    </source>
</evidence>
<feature type="active site" description="Charge relay system" evidence="32">
    <location>
        <position position="356"/>
    </location>
</feature>
<evidence type="ECO:0000256" key="2">
    <source>
        <dbReference type="ARBA" id="ARBA00010884"/>
    </source>
</evidence>
<keyword evidence="4" id="KW-0719">Serine esterase</keyword>
<evidence type="ECO:0000256" key="8">
    <source>
        <dbReference type="ARBA" id="ARBA00022989"/>
    </source>
</evidence>
<dbReference type="EC" id="3.1.1.4" evidence="3"/>
<evidence type="ECO:0000256" key="24">
    <source>
        <dbReference type="ARBA" id="ARBA00052144"/>
    </source>
</evidence>
<comment type="catalytic activity">
    <reaction evidence="24">
        <text>1-tetradecanoyl-2-(9Z,12Z-octadecadienoyl)-sn-glycero-3-phosphocholine + H2O = 2-(9Z,12Z-octadecadienoyl)-sn-glycero-3-phosphocholine + tetradecanoate + H(+)</text>
        <dbReference type="Rhea" id="RHEA:54388"/>
        <dbReference type="ChEBI" id="CHEBI:15377"/>
        <dbReference type="ChEBI" id="CHEBI:15378"/>
        <dbReference type="ChEBI" id="CHEBI:30807"/>
        <dbReference type="ChEBI" id="CHEBI:76084"/>
        <dbReference type="ChEBI" id="CHEBI:86094"/>
    </reaction>
    <physiologicalReaction direction="left-to-right" evidence="24">
        <dbReference type="Rhea" id="RHEA:54389"/>
    </physiologicalReaction>
</comment>
<evidence type="ECO:0000256" key="5">
    <source>
        <dbReference type="ARBA" id="ARBA00022692"/>
    </source>
</evidence>
<comment type="catalytic activity">
    <reaction evidence="21">
        <text>1-tetradecanoyl-2-(5Z,8Z,11Z,14Z-eicosatetraenoyl)-sn-glycero-3-phosphocholine + H2O = 2-(5Z,8Z,11Z,14Z)-eicosatetraenoyl-sn-glycero-3-phosphocholine + tetradecanoate + H(+)</text>
        <dbReference type="Rhea" id="RHEA:54396"/>
        <dbReference type="ChEBI" id="CHEBI:15377"/>
        <dbReference type="ChEBI" id="CHEBI:15378"/>
        <dbReference type="ChEBI" id="CHEBI:30807"/>
        <dbReference type="ChEBI" id="CHEBI:76079"/>
        <dbReference type="ChEBI" id="CHEBI:86102"/>
    </reaction>
    <physiologicalReaction direction="left-to-right" evidence="21">
        <dbReference type="Rhea" id="RHEA:54397"/>
    </physiologicalReaction>
</comment>
<dbReference type="GO" id="GO:0004623">
    <property type="term" value="F:phospholipase A2 activity"/>
    <property type="evidence" value="ECO:0007669"/>
    <property type="project" value="UniProtKB-EC"/>
</dbReference>
<evidence type="ECO:0000256" key="14">
    <source>
        <dbReference type="ARBA" id="ARBA00048288"/>
    </source>
</evidence>
<comment type="catalytic activity">
    <reaction evidence="18">
        <text>1-tetradecanoyl-2-(4Z,7Z,10Z,13Z,16Z,19Z-docosahexaenoyl)-sn-glycero-3-phosphocholine + H2O = 2-(4Z,7Z,10Z,13Z,16Z,19Z-docosahexaenoyl)-sn-glycero-3-phosphocholine + tetradecanoate + H(+)</text>
        <dbReference type="Rhea" id="RHEA:54400"/>
        <dbReference type="ChEBI" id="CHEBI:15377"/>
        <dbReference type="ChEBI" id="CHEBI:15378"/>
        <dbReference type="ChEBI" id="CHEBI:30807"/>
        <dbReference type="ChEBI" id="CHEBI:76085"/>
        <dbReference type="ChEBI" id="CHEBI:86162"/>
    </reaction>
    <physiologicalReaction direction="left-to-right" evidence="18">
        <dbReference type="Rhea" id="RHEA:54401"/>
    </physiologicalReaction>
</comment>
<reference evidence="36 37" key="1">
    <citation type="submission" date="2025-04" db="UniProtKB">
        <authorList>
            <consortium name="RefSeq"/>
        </authorList>
    </citation>
    <scope>IDENTIFICATION</scope>
</reference>
<comment type="catalytic activity">
    <reaction evidence="25">
        <text>1-octadecanoyl-2-hexanoyl-sn-glycero-3-phosphocholine + H2O = hexanoate + 1-octadecanoyl-sn-glycero-3-phosphocholine + H(+)</text>
        <dbReference type="Rhea" id="RHEA:54464"/>
        <dbReference type="ChEBI" id="CHEBI:15377"/>
        <dbReference type="ChEBI" id="CHEBI:15378"/>
        <dbReference type="ChEBI" id="CHEBI:17120"/>
        <dbReference type="ChEBI" id="CHEBI:73858"/>
        <dbReference type="ChEBI" id="CHEBI:138212"/>
    </reaction>
    <physiologicalReaction direction="left-to-right" evidence="25">
        <dbReference type="Rhea" id="RHEA:54465"/>
    </physiologicalReaction>
</comment>
<evidence type="ECO:0000256" key="29">
    <source>
        <dbReference type="ARBA" id="ARBA00059841"/>
    </source>
</evidence>
<feature type="domain" description="AB hydrolase-1" evidence="34">
    <location>
        <begin position="121"/>
        <end position="362"/>
    </location>
</feature>
<comment type="catalytic activity">
    <reaction evidence="12">
        <text>a 1,2-diacyl-sn-glycero-3-phosphocholine + H2O = a 1-acyl-sn-glycero-3-phosphocholine + a fatty acid + H(+)</text>
        <dbReference type="Rhea" id="RHEA:15801"/>
        <dbReference type="ChEBI" id="CHEBI:15377"/>
        <dbReference type="ChEBI" id="CHEBI:15378"/>
        <dbReference type="ChEBI" id="CHEBI:28868"/>
        <dbReference type="ChEBI" id="CHEBI:57643"/>
        <dbReference type="ChEBI" id="CHEBI:58168"/>
        <dbReference type="EC" id="3.1.1.4"/>
    </reaction>
    <physiologicalReaction direction="left-to-right" evidence="12">
        <dbReference type="Rhea" id="RHEA:15802"/>
    </physiologicalReaction>
</comment>
<feature type="transmembrane region" description="Helical" evidence="33">
    <location>
        <begin position="15"/>
        <end position="32"/>
    </location>
</feature>
<evidence type="ECO:0000256" key="32">
    <source>
        <dbReference type="PIRSR" id="PIRSR005211-1"/>
    </source>
</evidence>
<evidence type="ECO:0000256" key="31">
    <source>
        <dbReference type="ARBA" id="ARBA00082158"/>
    </source>
</evidence>
<dbReference type="PANTHER" id="PTHR10794:SF63">
    <property type="entry name" value="ALPHA_BETA HYDROLASE 1, ISOFORM A"/>
    <property type="match status" value="1"/>
</dbReference>
<comment type="catalytic activity">
    <reaction evidence="26">
        <text>1-octadecanoyl-2-octanoyl-sn-glycero-3-phosphocholine + H2O = 1-octadecanoyl-sn-glycero-3-phosphocholine + octanoate + H(+)</text>
        <dbReference type="Rhea" id="RHEA:54468"/>
        <dbReference type="ChEBI" id="CHEBI:15377"/>
        <dbReference type="ChEBI" id="CHEBI:15378"/>
        <dbReference type="ChEBI" id="CHEBI:25646"/>
        <dbReference type="ChEBI" id="CHEBI:73858"/>
        <dbReference type="ChEBI" id="CHEBI:138213"/>
    </reaction>
    <physiologicalReaction direction="left-to-right" evidence="26">
        <dbReference type="Rhea" id="RHEA:54469"/>
    </physiologicalReaction>
</comment>
<dbReference type="Proteomes" id="UP000694845">
    <property type="component" value="Unplaced"/>
</dbReference>
<keyword evidence="5 33" id="KW-0812">Transmembrane</keyword>
<dbReference type="GO" id="GO:0006650">
    <property type="term" value="P:glycerophospholipid metabolic process"/>
    <property type="evidence" value="ECO:0007669"/>
    <property type="project" value="UniProtKB-ARBA"/>
</dbReference>
<dbReference type="SUPFAM" id="SSF53474">
    <property type="entry name" value="alpha/beta-Hydrolases"/>
    <property type="match status" value="1"/>
</dbReference>
<evidence type="ECO:0000256" key="9">
    <source>
        <dbReference type="ARBA" id="ARBA00023098"/>
    </source>
</evidence>
<evidence type="ECO:0000256" key="25">
    <source>
        <dbReference type="ARBA" id="ARBA00052588"/>
    </source>
</evidence>
<evidence type="ECO:0000313" key="37">
    <source>
        <dbReference type="RefSeq" id="XP_022101458.1"/>
    </source>
</evidence>
<keyword evidence="10 33" id="KW-0472">Membrane</keyword>
<comment type="catalytic activity">
    <reaction evidence="15">
        <text>1-hexadecanoyl-2-glutaroyl-sn-glycero-3-phosphocholine + H2O = glutarate + 1-hexadecanoyl-sn-glycero-3-phosphocholine + H(+)</text>
        <dbReference type="Rhea" id="RHEA:41159"/>
        <dbReference type="ChEBI" id="CHEBI:15377"/>
        <dbReference type="ChEBI" id="CHEBI:15378"/>
        <dbReference type="ChEBI" id="CHEBI:30921"/>
        <dbReference type="ChEBI" id="CHEBI:72998"/>
        <dbReference type="ChEBI" id="CHEBI:77756"/>
    </reaction>
    <physiologicalReaction direction="left-to-right" evidence="15">
        <dbReference type="Rhea" id="RHEA:41160"/>
    </physiologicalReaction>
</comment>
<comment type="subcellular location">
    <subcellularLocation>
        <location evidence="1">Membrane</location>
        <topology evidence="1">Single-pass type II membrane protein</topology>
    </subcellularLocation>
</comment>
<comment type="similarity">
    <text evidence="2">Belongs to the AB hydrolase superfamily. AB hydrolase 4 family.</text>
</comment>
<dbReference type="InterPro" id="IPR029058">
    <property type="entry name" value="AB_hydrolase_fold"/>
</dbReference>
<evidence type="ECO:0000256" key="21">
    <source>
        <dbReference type="ARBA" id="ARBA00051164"/>
    </source>
</evidence>
<evidence type="ECO:0000256" key="4">
    <source>
        <dbReference type="ARBA" id="ARBA00022487"/>
    </source>
</evidence>
<evidence type="ECO:0000256" key="12">
    <source>
        <dbReference type="ARBA" id="ARBA00023422"/>
    </source>
</evidence>
<evidence type="ECO:0000256" key="23">
    <source>
        <dbReference type="ARBA" id="ARBA00052087"/>
    </source>
</evidence>
<dbReference type="InterPro" id="IPR050960">
    <property type="entry name" value="AB_hydrolase_4_sf"/>
</dbReference>
<evidence type="ECO:0000256" key="7">
    <source>
        <dbReference type="ARBA" id="ARBA00022968"/>
    </source>
</evidence>
<dbReference type="AlphaFoldDB" id="A0A8B7Z739"/>
<evidence type="ECO:0000256" key="30">
    <source>
        <dbReference type="ARBA" id="ARBA00071303"/>
    </source>
</evidence>
<comment type="catalytic activity">
    <reaction evidence="28">
        <text>1,2-ditetradecanoyl-sn-glycero-3-phosphocholine + H2O = 2-tetradecanoyl-sn-glycero-3-phosphocholine + tetradecanoate + H(+)</text>
        <dbReference type="Rhea" id="RHEA:54404"/>
        <dbReference type="ChEBI" id="CHEBI:15377"/>
        <dbReference type="ChEBI" id="CHEBI:15378"/>
        <dbReference type="ChEBI" id="CHEBI:30807"/>
        <dbReference type="ChEBI" id="CHEBI:45240"/>
        <dbReference type="ChEBI" id="CHEBI:131738"/>
    </reaction>
    <physiologicalReaction direction="left-to-right" evidence="28">
        <dbReference type="Rhea" id="RHEA:54405"/>
    </physiologicalReaction>
</comment>
<evidence type="ECO:0000256" key="26">
    <source>
        <dbReference type="ARBA" id="ARBA00052747"/>
    </source>
</evidence>
<dbReference type="RefSeq" id="XP_022101458.1">
    <property type="nucleotide sequence ID" value="XM_022245766.1"/>
</dbReference>
<dbReference type="PIRSF" id="PIRSF005211">
    <property type="entry name" value="Ab_hydro_YheT"/>
    <property type="match status" value="1"/>
</dbReference>
<dbReference type="KEGG" id="aplc:110985051"/>
<evidence type="ECO:0000313" key="36">
    <source>
        <dbReference type="RefSeq" id="XP_022101456.1"/>
    </source>
</evidence>
<dbReference type="RefSeq" id="XP_022101456.1">
    <property type="nucleotide sequence ID" value="XM_022245764.1"/>
</dbReference>
<evidence type="ECO:0000256" key="11">
    <source>
        <dbReference type="ARBA" id="ARBA00023264"/>
    </source>
</evidence>
<comment type="catalytic activity">
    <reaction evidence="19">
        <text>1-O-hexadecyl-2-nonadioyl-sn-glycero-3-phosphocholine + H2O = nonanedioate + 1-O-hexadecyl-sn-glycero-3-phosphocholine + H(+)</text>
        <dbReference type="Rhea" id="RHEA:54552"/>
        <dbReference type="ChEBI" id="CHEBI:15377"/>
        <dbReference type="ChEBI" id="CHEBI:15378"/>
        <dbReference type="ChEBI" id="CHEBI:64496"/>
        <dbReference type="ChEBI" id="CHEBI:78208"/>
        <dbReference type="ChEBI" id="CHEBI:138269"/>
    </reaction>
    <physiologicalReaction direction="left-to-right" evidence="19">
        <dbReference type="Rhea" id="RHEA:54553"/>
    </physiologicalReaction>
</comment>
<dbReference type="GO" id="GO:0051793">
    <property type="term" value="P:medium-chain fatty acid catabolic process"/>
    <property type="evidence" value="ECO:0007669"/>
    <property type="project" value="TreeGrafter"/>
</dbReference>
<sequence length="395" mass="44532">MSFITVLPTLREYSSTYVLLGALGVYVAYYYTKVVQKPQVFGKDGKFMQFIQRHIPMLREPFRPTMWCFTYHLQTIGPILMKFFNSLQYRSEKILLADGGEIVLDWMDNDEDNRYSNATRPTVLLLPGLTGSSQSHYAVNMIKAAKKHGYRCVVFNNRGFGGAEIKTPRTFCAANTEDLEFVIKRIHSSHPDAPVIAVGVSIGGIILFNYLAKVGEDTPLVAAMTISVAWNTMLSTESLEKPVNFILFNRFLAKELTNVLARNVQMFEGHVDIDHAMQSQTIKEFDERFTSKMFGYETVDHYYKDASIHTKVHHIGIPTLCLSAGDDPFAPLETIPISDAKEQSNIAVVVTSHGGHVGFTEGFFPRGNGYMIRLFEQFVDGFFQHGMTEVLSKTD</sequence>
<evidence type="ECO:0000256" key="6">
    <source>
        <dbReference type="ARBA" id="ARBA00022801"/>
    </source>
</evidence>
<feature type="active site" description="Charge relay system" evidence="32">
    <location>
        <position position="327"/>
    </location>
</feature>
<keyword evidence="7" id="KW-0735">Signal-anchor</keyword>
<evidence type="ECO:0000256" key="27">
    <source>
        <dbReference type="ARBA" id="ARBA00052808"/>
    </source>
</evidence>
<evidence type="ECO:0000313" key="35">
    <source>
        <dbReference type="Proteomes" id="UP000694845"/>
    </source>
</evidence>
<comment type="function">
    <text evidence="29">Phospholipase that may play a role in phospholipids remodeling. May selectively cleave myristate (C14)-containing phosphatidylcholines through its predominant phospholipase 1 activity, cleaving preferentially acyl groups in sn1 position. In parallel, may have a minor phospholipase 2 activity acting on acyl groups in position sn2. In addition to (C14)-containing phosphatidylcholines, may also act on other medium-chain-containing and oxidatively truncated phospholipids.</text>
</comment>
<proteinExistence type="inferred from homology"/>
<comment type="catalytic activity">
    <reaction evidence="23">
        <text>1-octadecanoyl-2-acetyl-sn-glycero-3-phosphocholine + H2O = 1-octadecanoyl-sn-glycero-3-phosphocholine + acetate + H(+)</text>
        <dbReference type="Rhea" id="RHEA:54408"/>
        <dbReference type="ChEBI" id="CHEBI:15377"/>
        <dbReference type="ChEBI" id="CHEBI:15378"/>
        <dbReference type="ChEBI" id="CHEBI:30089"/>
        <dbReference type="ChEBI" id="CHEBI:73858"/>
        <dbReference type="ChEBI" id="CHEBI:75220"/>
    </reaction>
    <physiologicalReaction direction="left-to-right" evidence="23">
        <dbReference type="Rhea" id="RHEA:54409"/>
    </physiologicalReaction>
</comment>
<protein>
    <recommendedName>
        <fullName evidence="30">Phospholipase ABHD3</fullName>
        <ecNumber evidence="3">3.1.1.4</ecNumber>
    </recommendedName>
    <alternativeName>
        <fullName evidence="31">Abhydrolase domain-containing protein 3</fullName>
    </alternativeName>
</protein>
<dbReference type="GO" id="GO:0051792">
    <property type="term" value="P:medium-chain fatty acid biosynthetic process"/>
    <property type="evidence" value="ECO:0007669"/>
    <property type="project" value="TreeGrafter"/>
</dbReference>
<evidence type="ECO:0000259" key="34">
    <source>
        <dbReference type="Pfam" id="PF00561"/>
    </source>
</evidence>
<dbReference type="Gene3D" id="3.40.50.1820">
    <property type="entry name" value="alpha/beta hydrolase"/>
    <property type="match status" value="1"/>
</dbReference>
<evidence type="ECO:0000256" key="19">
    <source>
        <dbReference type="ARBA" id="ARBA00050276"/>
    </source>
</evidence>
<evidence type="ECO:0000256" key="28">
    <source>
        <dbReference type="ARBA" id="ARBA00052894"/>
    </source>
</evidence>
<comment type="catalytic activity">
    <reaction evidence="16">
        <text>1,2-ditetradecanoyl-sn-glycero-3-phosphocholine + H2O = 1-tetradecanoyl-sn-glycero-3-phosphocholine + tetradecanoate + H(+)</text>
        <dbReference type="Rhea" id="RHEA:54456"/>
        <dbReference type="ChEBI" id="CHEBI:15377"/>
        <dbReference type="ChEBI" id="CHEBI:15378"/>
        <dbReference type="ChEBI" id="CHEBI:30807"/>
        <dbReference type="ChEBI" id="CHEBI:45240"/>
        <dbReference type="ChEBI" id="CHEBI:64489"/>
    </reaction>
    <physiologicalReaction direction="left-to-right" evidence="16">
        <dbReference type="Rhea" id="RHEA:54457"/>
    </physiologicalReaction>
</comment>
<dbReference type="OMA" id="GCCRTKI"/>
<comment type="catalytic activity">
    <reaction evidence="27">
        <text>1-hexadecanoyl-2-nonadioyl-sn-glycero-3-phosphocholine + H2O = nonanedioate + 1-hexadecanoyl-sn-glycero-3-phosphocholine + H(+)</text>
        <dbReference type="Rhea" id="RHEA:41388"/>
        <dbReference type="ChEBI" id="CHEBI:15377"/>
        <dbReference type="ChEBI" id="CHEBI:15378"/>
        <dbReference type="ChEBI" id="CHEBI:72998"/>
        <dbReference type="ChEBI" id="CHEBI:78207"/>
        <dbReference type="ChEBI" id="CHEBI:78208"/>
    </reaction>
    <physiologicalReaction direction="left-to-right" evidence="27">
        <dbReference type="Rhea" id="RHEA:41389"/>
    </physiologicalReaction>
</comment>
<dbReference type="GO" id="GO:0016020">
    <property type="term" value="C:membrane"/>
    <property type="evidence" value="ECO:0007669"/>
    <property type="project" value="UniProtKB-SubCell"/>
</dbReference>
<comment type="catalytic activity">
    <reaction evidence="14">
        <text>1-hexadecanoyl-2-(9-oxononanoyl)-sn-glycero-3-phosphocholine + H2O = 9-oxononanoate + 1-hexadecanoyl-sn-glycero-3-phosphocholine + H(+)</text>
        <dbReference type="Rhea" id="RHEA:41179"/>
        <dbReference type="ChEBI" id="CHEBI:15377"/>
        <dbReference type="ChEBI" id="CHEBI:15378"/>
        <dbReference type="ChEBI" id="CHEBI:61042"/>
        <dbReference type="ChEBI" id="CHEBI:72998"/>
        <dbReference type="ChEBI" id="CHEBI:77812"/>
    </reaction>
    <physiologicalReaction direction="left-to-right" evidence="14">
        <dbReference type="Rhea" id="RHEA:41180"/>
    </physiologicalReaction>
</comment>
<dbReference type="FunFam" id="3.40.50.1820:FF:000079">
    <property type="entry name" value="Abhydrolase domain-containing 3"/>
    <property type="match status" value="1"/>
</dbReference>
<gene>
    <name evidence="36 37" type="primary">LOC110985051</name>
</gene>
<dbReference type="InterPro" id="IPR012020">
    <property type="entry name" value="ABHD4"/>
</dbReference>
<evidence type="ECO:0000256" key="20">
    <source>
        <dbReference type="ARBA" id="ARBA00050674"/>
    </source>
</evidence>
<evidence type="ECO:0000256" key="10">
    <source>
        <dbReference type="ARBA" id="ARBA00023136"/>
    </source>
</evidence>
<comment type="catalytic activity">
    <reaction evidence="13">
        <text>1-hexadecanoyl-2-(5-oxopentanoyl)-sn-glycero-3-phosphocholine + H2O = 5-oxopentanoate + 1-hexadecanoyl-sn-glycero-3-phosphocholine + H(+)</text>
        <dbReference type="Rhea" id="RHEA:40483"/>
        <dbReference type="ChEBI" id="CHEBI:15377"/>
        <dbReference type="ChEBI" id="CHEBI:15378"/>
        <dbReference type="ChEBI" id="CHEBI:16120"/>
        <dbReference type="ChEBI" id="CHEBI:72998"/>
        <dbReference type="ChEBI" id="CHEBI:77890"/>
    </reaction>
    <physiologicalReaction direction="left-to-right" evidence="13">
        <dbReference type="Rhea" id="RHEA:40484"/>
    </physiologicalReaction>
</comment>
<dbReference type="Pfam" id="PF00561">
    <property type="entry name" value="Abhydrolase_1"/>
    <property type="match status" value="1"/>
</dbReference>
<dbReference type="PANTHER" id="PTHR10794">
    <property type="entry name" value="ABHYDROLASE DOMAIN-CONTAINING PROTEIN"/>
    <property type="match status" value="1"/>
</dbReference>
<evidence type="ECO:0000256" key="3">
    <source>
        <dbReference type="ARBA" id="ARBA00013278"/>
    </source>
</evidence>
<evidence type="ECO:0000256" key="13">
    <source>
        <dbReference type="ARBA" id="ARBA00047611"/>
    </source>
</evidence>
<dbReference type="GeneID" id="110985051"/>
<keyword evidence="9" id="KW-0443">Lipid metabolism</keyword>
<keyword evidence="11" id="KW-1208">Phospholipid metabolism</keyword>
<comment type="catalytic activity">
    <reaction evidence="20">
        <text>1-octadecanoyl-2-pentanoyl-sn-glycero-3-phosphocholine + H2O = pentanoate + 1-octadecanoyl-sn-glycero-3-phosphocholine + H(+)</text>
        <dbReference type="Rhea" id="RHEA:54460"/>
        <dbReference type="ChEBI" id="CHEBI:15377"/>
        <dbReference type="ChEBI" id="CHEBI:15378"/>
        <dbReference type="ChEBI" id="CHEBI:31011"/>
        <dbReference type="ChEBI" id="CHEBI:73858"/>
        <dbReference type="ChEBI" id="CHEBI:138211"/>
    </reaction>
    <physiologicalReaction direction="left-to-right" evidence="20">
        <dbReference type="Rhea" id="RHEA:54461"/>
    </physiologicalReaction>
</comment>
<feature type="active site" description="Charge relay system" evidence="32">
    <location>
        <position position="201"/>
    </location>
</feature>
<evidence type="ECO:0000256" key="15">
    <source>
        <dbReference type="ARBA" id="ARBA00048471"/>
    </source>
</evidence>